<keyword evidence="1" id="KW-1185">Reference proteome</keyword>
<dbReference type="AlphaFoldDB" id="A0A914VPR4"/>
<sequence>MRLTNDIYKPAITFGNLVDEKIIDIRVPYSVEGNSKNLLKKITLTTHLVDCKMNSNVPVLLDRPKEITAFKSSNGVFTLSVPSSLMKRNCLMMLAVTEISTSQCTKPEDLSAESQISFRIACDTVNDSKSECGKS</sequence>
<dbReference type="Proteomes" id="UP000887566">
    <property type="component" value="Unplaced"/>
</dbReference>
<reference evidence="2" key="1">
    <citation type="submission" date="2022-11" db="UniProtKB">
        <authorList>
            <consortium name="WormBaseParasite"/>
        </authorList>
    </citation>
    <scope>IDENTIFICATION</scope>
</reference>
<organism evidence="1 2">
    <name type="scientific">Plectus sambesii</name>
    <dbReference type="NCBI Taxonomy" id="2011161"/>
    <lineage>
        <taxon>Eukaryota</taxon>
        <taxon>Metazoa</taxon>
        <taxon>Ecdysozoa</taxon>
        <taxon>Nematoda</taxon>
        <taxon>Chromadorea</taxon>
        <taxon>Plectida</taxon>
        <taxon>Plectina</taxon>
        <taxon>Plectoidea</taxon>
        <taxon>Plectidae</taxon>
        <taxon>Plectus</taxon>
    </lineage>
</organism>
<evidence type="ECO:0000313" key="2">
    <source>
        <dbReference type="WBParaSite" id="PSAMB.scaffold2328size23850.g17352.t1"/>
    </source>
</evidence>
<name>A0A914VPR4_9BILA</name>
<dbReference type="WBParaSite" id="PSAMB.scaffold2328size23850.g17352.t1">
    <property type="protein sequence ID" value="PSAMB.scaffold2328size23850.g17352.t1"/>
    <property type="gene ID" value="PSAMB.scaffold2328size23850.g17352"/>
</dbReference>
<proteinExistence type="predicted"/>
<accession>A0A914VPR4</accession>
<evidence type="ECO:0000313" key="1">
    <source>
        <dbReference type="Proteomes" id="UP000887566"/>
    </source>
</evidence>
<protein>
    <submittedName>
        <fullName evidence="2">Uncharacterized protein</fullName>
    </submittedName>
</protein>